<accession>A0A165CBG2</accession>
<dbReference type="AlphaFoldDB" id="A0A165CBG2"/>
<dbReference type="Proteomes" id="UP000076842">
    <property type="component" value="Unassembled WGS sequence"/>
</dbReference>
<evidence type="ECO:0000313" key="2">
    <source>
        <dbReference type="EMBL" id="KZT50535.1"/>
    </source>
</evidence>
<dbReference type="InParanoid" id="A0A165CBG2"/>
<reference evidence="2 3" key="1">
    <citation type="journal article" date="2016" name="Mol. Biol. Evol.">
        <title>Comparative Genomics of Early-Diverging Mushroom-Forming Fungi Provides Insights into the Origins of Lignocellulose Decay Capabilities.</title>
        <authorList>
            <person name="Nagy L.G."/>
            <person name="Riley R."/>
            <person name="Tritt A."/>
            <person name="Adam C."/>
            <person name="Daum C."/>
            <person name="Floudas D."/>
            <person name="Sun H."/>
            <person name="Yadav J.S."/>
            <person name="Pangilinan J."/>
            <person name="Larsson K.H."/>
            <person name="Matsuura K."/>
            <person name="Barry K."/>
            <person name="Labutti K."/>
            <person name="Kuo R."/>
            <person name="Ohm R.A."/>
            <person name="Bhattacharya S.S."/>
            <person name="Shirouzu T."/>
            <person name="Yoshinaga Y."/>
            <person name="Martin F.M."/>
            <person name="Grigoriev I.V."/>
            <person name="Hibbett D.S."/>
        </authorList>
    </citation>
    <scope>NUCLEOTIDE SEQUENCE [LARGE SCALE GENOMIC DNA]</scope>
    <source>
        <strain evidence="2 3">HHB12733</strain>
    </source>
</reference>
<keyword evidence="3" id="KW-1185">Reference proteome</keyword>
<name>A0A165CBG2_9BASI</name>
<feature type="compositionally biased region" description="Low complexity" evidence="1">
    <location>
        <begin position="170"/>
        <end position="199"/>
    </location>
</feature>
<protein>
    <submittedName>
        <fullName evidence="2">Uncharacterized protein</fullName>
    </submittedName>
</protein>
<proteinExistence type="predicted"/>
<feature type="region of interest" description="Disordered" evidence="1">
    <location>
        <begin position="93"/>
        <end position="281"/>
    </location>
</feature>
<organism evidence="2 3">
    <name type="scientific">Calocera cornea HHB12733</name>
    <dbReference type="NCBI Taxonomy" id="1353952"/>
    <lineage>
        <taxon>Eukaryota</taxon>
        <taxon>Fungi</taxon>
        <taxon>Dikarya</taxon>
        <taxon>Basidiomycota</taxon>
        <taxon>Agaricomycotina</taxon>
        <taxon>Dacrymycetes</taxon>
        <taxon>Dacrymycetales</taxon>
        <taxon>Dacrymycetaceae</taxon>
        <taxon>Calocera</taxon>
    </lineage>
</organism>
<evidence type="ECO:0000256" key="1">
    <source>
        <dbReference type="SAM" id="MobiDB-lite"/>
    </source>
</evidence>
<evidence type="ECO:0000313" key="3">
    <source>
        <dbReference type="Proteomes" id="UP000076842"/>
    </source>
</evidence>
<feature type="compositionally biased region" description="Low complexity" evidence="1">
    <location>
        <begin position="216"/>
        <end position="225"/>
    </location>
</feature>
<sequence length="281" mass="31288">MNGTNAPMSHIAANDLPAPSEHAYAGNAFTVIRHGLGAEKRMDLAQVADCSEKTLVSLERGLKAWKEAVDARLVKLRSERAWKRYVEGMLHGKESTTGHKSKHGPPPRWPGDEEGAGLVRDPTSPFQPRKKESGDCQLQRQNAMSPEEVRALMRRQSAAAHLRRVKASLRPRLAPLPLSPESISSASEDDVSSVSYESIQANPEEEKVPVKRRSPIARAPAPIRTRAQKRKAQDDAAAELEKAPESGRKRVRWTEPLNTRDRRENSVEDIEEVERMLGVHD</sequence>
<gene>
    <name evidence="2" type="ORF">CALCODRAFT_513239</name>
</gene>
<dbReference type="EMBL" id="KV424163">
    <property type="protein sequence ID" value="KZT50535.1"/>
    <property type="molecule type" value="Genomic_DNA"/>
</dbReference>
<feature type="compositionally biased region" description="Basic and acidic residues" evidence="1">
    <location>
        <begin position="231"/>
        <end position="248"/>
    </location>
</feature>